<name>A0A8J3F293_9BACI</name>
<dbReference type="InterPro" id="IPR021309">
    <property type="entry name" value="YgaP-like_TM"/>
</dbReference>
<keyword evidence="1" id="KW-1133">Transmembrane helix</keyword>
<reference evidence="4" key="1">
    <citation type="journal article" date="2019" name="Int. J. Syst. Evol. Microbiol.">
        <title>The Global Catalogue of Microorganisms (GCM) 10K type strain sequencing project: providing services to taxonomists for standard genome sequencing and annotation.</title>
        <authorList>
            <consortium name="The Broad Institute Genomics Platform"/>
            <consortium name="The Broad Institute Genome Sequencing Center for Infectious Disease"/>
            <person name="Wu L."/>
            <person name="Ma J."/>
        </authorList>
    </citation>
    <scope>NUCLEOTIDE SEQUENCE [LARGE SCALE GENOMIC DNA]</scope>
    <source>
        <strain evidence="4">CGMCC 1.14993</strain>
    </source>
</reference>
<dbReference type="RefSeq" id="WP_244972783.1">
    <property type="nucleotide sequence ID" value="NZ_BMHB01000003.1"/>
</dbReference>
<evidence type="ECO:0000259" key="2">
    <source>
        <dbReference type="Pfam" id="PF11127"/>
    </source>
</evidence>
<accession>A0A8J3F293</accession>
<proteinExistence type="predicted"/>
<evidence type="ECO:0000313" key="4">
    <source>
        <dbReference type="Proteomes" id="UP000626244"/>
    </source>
</evidence>
<evidence type="ECO:0000313" key="3">
    <source>
        <dbReference type="EMBL" id="GGI17749.1"/>
    </source>
</evidence>
<keyword evidence="1" id="KW-0472">Membrane</keyword>
<comment type="caution">
    <text evidence="3">The sequence shown here is derived from an EMBL/GenBank/DDBJ whole genome shotgun (WGS) entry which is preliminary data.</text>
</comment>
<evidence type="ECO:0000256" key="1">
    <source>
        <dbReference type="SAM" id="Phobius"/>
    </source>
</evidence>
<keyword evidence="1" id="KW-0812">Transmembrane</keyword>
<gene>
    <name evidence="3" type="ORF">GCM10007380_39500</name>
</gene>
<protein>
    <recommendedName>
        <fullName evidence="2">Inner membrane protein YgaP-like transmembrane domain-containing protein</fullName>
    </recommendedName>
</protein>
<dbReference type="Pfam" id="PF11127">
    <property type="entry name" value="YgaP-like_TM"/>
    <property type="match status" value="1"/>
</dbReference>
<keyword evidence="4" id="KW-1185">Reference proteome</keyword>
<feature type="domain" description="Inner membrane protein YgaP-like transmembrane" evidence="2">
    <location>
        <begin position="1"/>
        <end position="61"/>
    </location>
</feature>
<dbReference type="EMBL" id="BMHB01000003">
    <property type="protein sequence ID" value="GGI17749.1"/>
    <property type="molecule type" value="Genomic_DNA"/>
</dbReference>
<dbReference type="Proteomes" id="UP000626244">
    <property type="component" value="Unassembled WGS sequence"/>
</dbReference>
<dbReference type="AlphaFoldDB" id="A0A8J3F293"/>
<sequence>MRPNISLMNSLLRITAGLTILAYGTAKLSKRRCSNSVLILIIIGAMKVAEGILRFCPMTAFCKKCMIMVEKHNEEDSIEEYIQPS</sequence>
<organism evidence="3 4">
    <name type="scientific">Gottfriedia solisilvae</name>
    <dbReference type="NCBI Taxonomy" id="1516104"/>
    <lineage>
        <taxon>Bacteria</taxon>
        <taxon>Bacillati</taxon>
        <taxon>Bacillota</taxon>
        <taxon>Bacilli</taxon>
        <taxon>Bacillales</taxon>
        <taxon>Bacillaceae</taxon>
        <taxon>Gottfriedia</taxon>
    </lineage>
</organism>
<feature type="transmembrane region" description="Helical" evidence="1">
    <location>
        <begin position="36"/>
        <end position="56"/>
    </location>
</feature>